<organism evidence="3 4">
    <name type="scientific">Glutinoglossum americanum</name>
    <dbReference type="NCBI Taxonomy" id="1670608"/>
    <lineage>
        <taxon>Eukaryota</taxon>
        <taxon>Fungi</taxon>
        <taxon>Dikarya</taxon>
        <taxon>Ascomycota</taxon>
        <taxon>Pezizomycotina</taxon>
        <taxon>Geoglossomycetes</taxon>
        <taxon>Geoglossales</taxon>
        <taxon>Geoglossaceae</taxon>
        <taxon>Glutinoglossum</taxon>
    </lineage>
</organism>
<accession>A0A9P8IHT2</accession>
<feature type="region of interest" description="Disordered" evidence="2">
    <location>
        <begin position="180"/>
        <end position="271"/>
    </location>
</feature>
<feature type="compositionally biased region" description="Basic and acidic residues" evidence="2">
    <location>
        <begin position="54"/>
        <end position="63"/>
    </location>
</feature>
<proteinExistence type="predicted"/>
<evidence type="ECO:0000313" key="3">
    <source>
        <dbReference type="EMBL" id="KAH0545183.1"/>
    </source>
</evidence>
<feature type="compositionally biased region" description="Basic and acidic residues" evidence="2">
    <location>
        <begin position="180"/>
        <end position="194"/>
    </location>
</feature>
<feature type="region of interest" description="Disordered" evidence="2">
    <location>
        <begin position="665"/>
        <end position="692"/>
    </location>
</feature>
<protein>
    <submittedName>
        <fullName evidence="3">Uncharacterized protein</fullName>
    </submittedName>
</protein>
<feature type="compositionally biased region" description="Basic and acidic residues" evidence="2">
    <location>
        <begin position="94"/>
        <end position="106"/>
    </location>
</feature>
<feature type="compositionally biased region" description="Polar residues" evidence="2">
    <location>
        <begin position="675"/>
        <end position="692"/>
    </location>
</feature>
<feature type="compositionally biased region" description="Basic and acidic residues" evidence="2">
    <location>
        <begin position="143"/>
        <end position="161"/>
    </location>
</feature>
<feature type="compositionally biased region" description="Polar residues" evidence="2">
    <location>
        <begin position="64"/>
        <end position="93"/>
    </location>
</feature>
<dbReference type="OrthoDB" id="5428925at2759"/>
<feature type="compositionally biased region" description="Polar residues" evidence="2">
    <location>
        <begin position="205"/>
        <end position="218"/>
    </location>
</feature>
<gene>
    <name evidence="3" type="ORF">FGG08_000795</name>
</gene>
<feature type="region of interest" description="Disordered" evidence="2">
    <location>
        <begin position="1"/>
        <end position="165"/>
    </location>
</feature>
<keyword evidence="1" id="KW-0175">Coiled coil</keyword>
<feature type="region of interest" description="Disordered" evidence="2">
    <location>
        <begin position="580"/>
        <end position="607"/>
    </location>
</feature>
<name>A0A9P8IHT2_9PEZI</name>
<evidence type="ECO:0000313" key="4">
    <source>
        <dbReference type="Proteomes" id="UP000698800"/>
    </source>
</evidence>
<feature type="region of interest" description="Disordered" evidence="2">
    <location>
        <begin position="361"/>
        <end position="393"/>
    </location>
</feature>
<sequence length="706" mass="78080">MVSTSTKAGAHQHTTSPMNSAGKSKSNGKLDTSPSRAAAIRRGEIQISGPIPITDDHDREPTGRRSTVTTLHTRSDTSQQRVQLSREGSQTESAADHAHNEIDRSRQSSRNQMQPSPVDRIQVEEPIADGSSPHESGSFHSRNLHDSFRSTRSKPDSEKLGRKGGRLRVALRRLFGRKSLVERHRESQHSRETPEPLDPGLLPKVNQQTRPHNLQRSASAPAREVLRPAPLASNSPLPFADRPPNRDPEFNSLDTIQDEEGKGSPPALRNSLIFSPNEGVVYASWTGLAPRPASSHERSSRLIDPEAGIGFAVTSGMNPRRRSRSAGPAPKAREIGFGSPSPSIRRRRSDEIRYWRESSFSERPPLSPISLDKRSERAPEEMTQTQPEPPPQAFNFGPLIGEIKTMKITEAASLESRVKTLETKVANMQSAMWKFRGRPSGGVFTVPDLPKRVDGEDSIYSLSSVHTSQPLDQANKFTSEDLPRESPLEFIYPEMFLSTPESEPPRKERPLSLSTAIWTPQNQEGVGSLDENLQSPLPSVLTHEHFKSMITAIKREQKARRRLELQVSILQSLVEEMRQAGHNSNNNQTGRLTTSSAGRTLGGPQQSEPRLERFMEFEGAVGEGEGEDDAYLLDGYAASEDVFGTPLTQPLAEVPTPEQKEYFFSADVPPGSYKSAPQQETQSSMPTDNRLSLSHLTTRSVMELVG</sequence>
<dbReference type="AlphaFoldDB" id="A0A9P8IHT2"/>
<reference evidence="3" key="1">
    <citation type="submission" date="2021-03" db="EMBL/GenBank/DDBJ databases">
        <title>Comparative genomics and phylogenomic investigation of the class Geoglossomycetes provide insights into ecological specialization and systematics.</title>
        <authorList>
            <person name="Melie T."/>
            <person name="Pirro S."/>
            <person name="Miller A.N."/>
            <person name="Quandt A."/>
        </authorList>
    </citation>
    <scope>NUCLEOTIDE SEQUENCE</scope>
    <source>
        <strain evidence="3">GBOQ0MN5Z8</strain>
    </source>
</reference>
<comment type="caution">
    <text evidence="3">The sequence shown here is derived from an EMBL/GenBank/DDBJ whole genome shotgun (WGS) entry which is preliminary data.</text>
</comment>
<evidence type="ECO:0000256" key="1">
    <source>
        <dbReference type="SAM" id="Coils"/>
    </source>
</evidence>
<evidence type="ECO:0000256" key="2">
    <source>
        <dbReference type="SAM" id="MobiDB-lite"/>
    </source>
</evidence>
<feature type="coiled-coil region" evidence="1">
    <location>
        <begin position="553"/>
        <end position="580"/>
    </location>
</feature>
<keyword evidence="4" id="KW-1185">Reference proteome</keyword>
<dbReference type="EMBL" id="JAGHQL010000009">
    <property type="protein sequence ID" value="KAH0545183.1"/>
    <property type="molecule type" value="Genomic_DNA"/>
</dbReference>
<feature type="compositionally biased region" description="Basic and acidic residues" evidence="2">
    <location>
        <begin position="371"/>
        <end position="380"/>
    </location>
</feature>
<feature type="compositionally biased region" description="Polar residues" evidence="2">
    <location>
        <begin position="581"/>
        <end position="607"/>
    </location>
</feature>
<feature type="region of interest" description="Disordered" evidence="2">
    <location>
        <begin position="312"/>
        <end position="348"/>
    </location>
</feature>
<feature type="compositionally biased region" description="Polar residues" evidence="2">
    <location>
        <begin position="1"/>
        <end position="35"/>
    </location>
</feature>
<dbReference type="Proteomes" id="UP000698800">
    <property type="component" value="Unassembled WGS sequence"/>
</dbReference>